<evidence type="ECO:0000256" key="6">
    <source>
        <dbReference type="ARBA" id="ARBA00022801"/>
    </source>
</evidence>
<dbReference type="EC" id="3.4.24.-" evidence="11"/>
<keyword evidence="10 11" id="KW-0472">Membrane</keyword>
<dbReference type="PATRIC" id="fig|480391.4.peg.13"/>
<dbReference type="Gene3D" id="2.30.42.10">
    <property type="match status" value="1"/>
</dbReference>
<gene>
    <name evidence="14" type="ORF">IV88_GL000011</name>
</gene>
<keyword evidence="4" id="KW-0645">Protease</keyword>
<evidence type="ECO:0000259" key="13">
    <source>
        <dbReference type="Pfam" id="PF17820"/>
    </source>
</evidence>
<dbReference type="OrthoDB" id="9782003at2"/>
<dbReference type="CDD" id="cd23081">
    <property type="entry name" value="cpPDZ_EcRseP-like"/>
    <property type="match status" value="1"/>
</dbReference>
<keyword evidence="8 11" id="KW-1133">Transmembrane helix</keyword>
<evidence type="ECO:0000256" key="3">
    <source>
        <dbReference type="ARBA" id="ARBA00007931"/>
    </source>
</evidence>
<dbReference type="GO" id="GO:0006508">
    <property type="term" value="P:proteolysis"/>
    <property type="evidence" value="ECO:0007669"/>
    <property type="project" value="UniProtKB-KW"/>
</dbReference>
<organism evidence="14 15">
    <name type="scientific">Pediococcus argentinicus</name>
    <dbReference type="NCBI Taxonomy" id="480391"/>
    <lineage>
        <taxon>Bacteria</taxon>
        <taxon>Bacillati</taxon>
        <taxon>Bacillota</taxon>
        <taxon>Bacilli</taxon>
        <taxon>Lactobacillales</taxon>
        <taxon>Lactobacillaceae</taxon>
        <taxon>Pediococcus</taxon>
    </lineage>
</organism>
<protein>
    <recommendedName>
        <fullName evidence="11">Zinc metalloprotease</fullName>
        <ecNumber evidence="11">3.4.24.-</ecNumber>
    </recommendedName>
</protein>
<dbReference type="InterPro" id="IPR041489">
    <property type="entry name" value="PDZ_6"/>
</dbReference>
<name>A0A0R2NN12_9LACO</name>
<evidence type="ECO:0000256" key="2">
    <source>
        <dbReference type="ARBA" id="ARBA00004141"/>
    </source>
</evidence>
<dbReference type="CDD" id="cd06163">
    <property type="entry name" value="S2P-M50_PDZ_RseP-like"/>
    <property type="match status" value="1"/>
</dbReference>
<dbReference type="Pfam" id="PF02163">
    <property type="entry name" value="Peptidase_M50"/>
    <property type="match status" value="1"/>
</dbReference>
<evidence type="ECO:0000313" key="14">
    <source>
        <dbReference type="EMBL" id="KRO26226.1"/>
    </source>
</evidence>
<evidence type="ECO:0000256" key="11">
    <source>
        <dbReference type="RuleBase" id="RU362031"/>
    </source>
</evidence>
<keyword evidence="9 11" id="KW-0482">Metalloprotease</keyword>
<dbReference type="AlphaFoldDB" id="A0A0R2NN12"/>
<evidence type="ECO:0000256" key="5">
    <source>
        <dbReference type="ARBA" id="ARBA00022692"/>
    </source>
</evidence>
<feature type="transmembrane region" description="Helical" evidence="11">
    <location>
        <begin position="6"/>
        <end position="26"/>
    </location>
</feature>
<feature type="domain" description="PDZ" evidence="13">
    <location>
        <begin position="209"/>
        <end position="258"/>
    </location>
</feature>
<dbReference type="RefSeq" id="WP_057797460.1">
    <property type="nucleotide sequence ID" value="NZ_BJZZ01000001.1"/>
</dbReference>
<accession>A0A0R2NN12</accession>
<comment type="caution">
    <text evidence="14">The sequence shown here is derived from an EMBL/GenBank/DDBJ whole genome shotgun (WGS) entry which is preliminary data.</text>
</comment>
<dbReference type="Pfam" id="PF17820">
    <property type="entry name" value="PDZ_6"/>
    <property type="match status" value="1"/>
</dbReference>
<dbReference type="GO" id="GO:0016020">
    <property type="term" value="C:membrane"/>
    <property type="evidence" value="ECO:0007669"/>
    <property type="project" value="UniProtKB-SubCell"/>
</dbReference>
<evidence type="ECO:0000313" key="15">
    <source>
        <dbReference type="Proteomes" id="UP000051249"/>
    </source>
</evidence>
<dbReference type="SUPFAM" id="SSF50156">
    <property type="entry name" value="PDZ domain-like"/>
    <property type="match status" value="1"/>
</dbReference>
<dbReference type="NCBIfam" id="TIGR00054">
    <property type="entry name" value="RIP metalloprotease RseP"/>
    <property type="match status" value="1"/>
</dbReference>
<evidence type="ECO:0000259" key="12">
    <source>
        <dbReference type="Pfam" id="PF02163"/>
    </source>
</evidence>
<dbReference type="EMBL" id="JQCQ01000001">
    <property type="protein sequence ID" value="KRO26226.1"/>
    <property type="molecule type" value="Genomic_DNA"/>
</dbReference>
<comment type="subcellular location">
    <subcellularLocation>
        <location evidence="2">Membrane</location>
        <topology evidence="2">Multi-pass membrane protein</topology>
    </subcellularLocation>
</comment>
<feature type="transmembrane region" description="Helical" evidence="11">
    <location>
        <begin position="180"/>
        <end position="200"/>
    </location>
</feature>
<keyword evidence="7 11" id="KW-0862">Zinc</keyword>
<keyword evidence="6 11" id="KW-0378">Hydrolase</keyword>
<evidence type="ECO:0000256" key="4">
    <source>
        <dbReference type="ARBA" id="ARBA00022670"/>
    </source>
</evidence>
<dbReference type="InterPro" id="IPR036034">
    <property type="entry name" value="PDZ_sf"/>
</dbReference>
<feature type="transmembrane region" description="Helical" evidence="11">
    <location>
        <begin position="343"/>
        <end position="364"/>
    </location>
</feature>
<evidence type="ECO:0000256" key="10">
    <source>
        <dbReference type="ARBA" id="ARBA00023136"/>
    </source>
</evidence>
<dbReference type="GO" id="GO:0004222">
    <property type="term" value="F:metalloendopeptidase activity"/>
    <property type="evidence" value="ECO:0007669"/>
    <property type="project" value="InterPro"/>
</dbReference>
<evidence type="ECO:0000256" key="1">
    <source>
        <dbReference type="ARBA" id="ARBA00001947"/>
    </source>
</evidence>
<comment type="similarity">
    <text evidence="3 11">Belongs to the peptidase M50B family.</text>
</comment>
<evidence type="ECO:0000256" key="9">
    <source>
        <dbReference type="ARBA" id="ARBA00023049"/>
    </source>
</evidence>
<evidence type="ECO:0000256" key="7">
    <source>
        <dbReference type="ARBA" id="ARBA00022833"/>
    </source>
</evidence>
<dbReference type="PANTHER" id="PTHR42837">
    <property type="entry name" value="REGULATOR OF SIGMA-E PROTEASE RSEP"/>
    <property type="match status" value="1"/>
</dbReference>
<dbReference type="InterPro" id="IPR008915">
    <property type="entry name" value="Peptidase_M50"/>
</dbReference>
<proteinExistence type="inferred from homology"/>
<keyword evidence="15" id="KW-1185">Reference proteome</keyword>
<dbReference type="PANTHER" id="PTHR42837:SF2">
    <property type="entry name" value="MEMBRANE METALLOPROTEASE ARASP2, CHLOROPLASTIC-RELATED"/>
    <property type="match status" value="1"/>
</dbReference>
<comment type="cofactor">
    <cofactor evidence="1 11">
        <name>Zn(2+)</name>
        <dbReference type="ChEBI" id="CHEBI:29105"/>
    </cofactor>
</comment>
<feature type="transmembrane region" description="Helical" evidence="11">
    <location>
        <begin position="393"/>
        <end position="412"/>
    </location>
</feature>
<dbReference type="GO" id="GO:0046872">
    <property type="term" value="F:metal ion binding"/>
    <property type="evidence" value="ECO:0007669"/>
    <property type="project" value="UniProtKB-KW"/>
</dbReference>
<keyword evidence="5 11" id="KW-0812">Transmembrane</keyword>
<sequence>MVKTIITFIIVFGILVIVHEFGHFVMAKRAGILVREFSIGMGPKLVDLQRGGTTYTLRLLPVGGYVRMAGMDEQEDDLKTGQPITIITNEHGEVVTIDTTNNRNTNSGIPLEVTNFDLQDELFVEGFENGDEETTHRFSINHDANIIESNGTKVRIAPRDVQFQSATVLQRILTNVAGPVNNFILAIIVFAIIGVVQGAVPTNSNQIKVIPDGVARKAGLKNNDRILAVDEAKINNWGDLSKAISKNPGQKLDLTVQRHEQKKQIMLTPQTVKQGNRKVGMIGIESTTTSKFSDRLLYGFTGTWNMAKSLFGAIGQMFHGFSLNDLGGPVAIYATTSAAAKQGFISVLTVLGFLSLNLGIVNLFPIPALDGGKLLLNIIEAIRRKPIKPETENMITLVGFGLLMLLMILVTWNDIERYFIK</sequence>
<feature type="domain" description="Peptidase M50" evidence="12">
    <location>
        <begin position="8"/>
        <end position="406"/>
    </location>
</feature>
<evidence type="ECO:0000256" key="8">
    <source>
        <dbReference type="ARBA" id="ARBA00022989"/>
    </source>
</evidence>
<dbReference type="Proteomes" id="UP000051249">
    <property type="component" value="Unassembled WGS sequence"/>
</dbReference>
<reference evidence="14 15" key="1">
    <citation type="journal article" date="2015" name="Genome Announc.">
        <title>Expanding the biotechnology potential of lactobacilli through comparative genomics of 213 strains and associated genera.</title>
        <authorList>
            <person name="Sun Z."/>
            <person name="Harris H.M."/>
            <person name="McCann A."/>
            <person name="Guo C."/>
            <person name="Argimon S."/>
            <person name="Zhang W."/>
            <person name="Yang X."/>
            <person name="Jeffery I.B."/>
            <person name="Cooney J.C."/>
            <person name="Kagawa T.F."/>
            <person name="Liu W."/>
            <person name="Song Y."/>
            <person name="Salvetti E."/>
            <person name="Wrobel A."/>
            <person name="Rasinkangas P."/>
            <person name="Parkhill J."/>
            <person name="Rea M.C."/>
            <person name="O'Sullivan O."/>
            <person name="Ritari J."/>
            <person name="Douillard F.P."/>
            <person name="Paul Ross R."/>
            <person name="Yang R."/>
            <person name="Briner A.E."/>
            <person name="Felis G.E."/>
            <person name="de Vos W.M."/>
            <person name="Barrangou R."/>
            <person name="Klaenhammer T.R."/>
            <person name="Caufield P.W."/>
            <person name="Cui Y."/>
            <person name="Zhang H."/>
            <person name="O'Toole P.W."/>
        </authorList>
    </citation>
    <scope>NUCLEOTIDE SEQUENCE [LARGE SCALE GENOMIC DNA]</scope>
    <source>
        <strain evidence="14 15">DSM 23026</strain>
    </source>
</reference>
<keyword evidence="11" id="KW-0479">Metal-binding</keyword>
<dbReference type="InterPro" id="IPR004387">
    <property type="entry name" value="Pept_M50_Zn"/>
</dbReference>